<evidence type="ECO:0000313" key="2">
    <source>
        <dbReference type="Proteomes" id="UP001054945"/>
    </source>
</evidence>
<organism evidence="1 2">
    <name type="scientific">Caerostris extrusa</name>
    <name type="common">Bark spider</name>
    <name type="synonym">Caerostris bankana</name>
    <dbReference type="NCBI Taxonomy" id="172846"/>
    <lineage>
        <taxon>Eukaryota</taxon>
        <taxon>Metazoa</taxon>
        <taxon>Ecdysozoa</taxon>
        <taxon>Arthropoda</taxon>
        <taxon>Chelicerata</taxon>
        <taxon>Arachnida</taxon>
        <taxon>Araneae</taxon>
        <taxon>Araneomorphae</taxon>
        <taxon>Entelegynae</taxon>
        <taxon>Araneoidea</taxon>
        <taxon>Araneidae</taxon>
        <taxon>Caerostris</taxon>
    </lineage>
</organism>
<dbReference type="Proteomes" id="UP001054945">
    <property type="component" value="Unassembled WGS sequence"/>
</dbReference>
<dbReference type="EMBL" id="BPLR01015797">
    <property type="protein sequence ID" value="GIY78784.1"/>
    <property type="molecule type" value="Genomic_DNA"/>
</dbReference>
<sequence length="117" mass="13427">MRSVQLPVCCEYHFLLHEHCPNPSHTEHSYPQSANIGIGISGRNRFFKWKRPLILMFVGHFCWTRTIPLAALACCNCIQITARDIVSDKMNYYFLYRGLGNNAFIGCQSSEPLFAQL</sequence>
<accession>A0AAV4WAD1</accession>
<reference evidence="1 2" key="1">
    <citation type="submission" date="2021-06" db="EMBL/GenBank/DDBJ databases">
        <title>Caerostris extrusa draft genome.</title>
        <authorList>
            <person name="Kono N."/>
            <person name="Arakawa K."/>
        </authorList>
    </citation>
    <scope>NUCLEOTIDE SEQUENCE [LARGE SCALE GENOMIC DNA]</scope>
</reference>
<evidence type="ECO:0000313" key="1">
    <source>
        <dbReference type="EMBL" id="GIY78784.1"/>
    </source>
</evidence>
<gene>
    <name evidence="1" type="ORF">CEXT_110861</name>
</gene>
<protein>
    <submittedName>
        <fullName evidence="1">Uncharacterized protein</fullName>
    </submittedName>
</protein>
<name>A0AAV4WAD1_CAEEX</name>
<comment type="caution">
    <text evidence="1">The sequence shown here is derived from an EMBL/GenBank/DDBJ whole genome shotgun (WGS) entry which is preliminary data.</text>
</comment>
<proteinExistence type="predicted"/>
<dbReference type="AlphaFoldDB" id="A0AAV4WAD1"/>
<keyword evidence="2" id="KW-1185">Reference proteome</keyword>